<feature type="domain" description="Major facilitator superfamily (MFS) profile" evidence="5">
    <location>
        <begin position="11"/>
        <end position="389"/>
    </location>
</feature>
<keyword evidence="1 4" id="KW-0812">Transmembrane</keyword>
<keyword evidence="3 4" id="KW-0472">Membrane</keyword>
<keyword evidence="2 4" id="KW-1133">Transmembrane helix</keyword>
<proteinExistence type="predicted"/>
<feature type="transmembrane region" description="Helical" evidence="4">
    <location>
        <begin position="302"/>
        <end position="322"/>
    </location>
</feature>
<feature type="transmembrane region" description="Helical" evidence="4">
    <location>
        <begin position="277"/>
        <end position="296"/>
    </location>
</feature>
<dbReference type="Gene3D" id="1.20.1250.20">
    <property type="entry name" value="MFS general substrate transporter like domains"/>
    <property type="match status" value="1"/>
</dbReference>
<feature type="transmembrane region" description="Helical" evidence="4">
    <location>
        <begin position="77"/>
        <end position="94"/>
    </location>
</feature>
<evidence type="ECO:0000313" key="7">
    <source>
        <dbReference type="Proteomes" id="UP001380290"/>
    </source>
</evidence>
<dbReference type="PROSITE" id="PS50850">
    <property type="entry name" value="MFS"/>
    <property type="match status" value="1"/>
</dbReference>
<evidence type="ECO:0000259" key="5">
    <source>
        <dbReference type="PROSITE" id="PS50850"/>
    </source>
</evidence>
<evidence type="ECO:0000256" key="2">
    <source>
        <dbReference type="ARBA" id="ARBA00022989"/>
    </source>
</evidence>
<dbReference type="SUPFAM" id="SSF103473">
    <property type="entry name" value="MFS general substrate transporter"/>
    <property type="match status" value="1"/>
</dbReference>
<accession>A0ABU8QMV1</accession>
<feature type="transmembrane region" description="Helical" evidence="4">
    <location>
        <begin position="363"/>
        <end position="383"/>
    </location>
</feature>
<reference evidence="6 7" key="1">
    <citation type="submission" date="2024-02" db="EMBL/GenBank/DDBJ databases">
        <title>Identification of pathogenicity and growth-promoting function of Pseudomonas putida variant.</title>
        <authorList>
            <person name="Sun J."/>
        </authorList>
    </citation>
    <scope>NUCLEOTIDE SEQUENCE [LARGE SCALE GENOMIC DNA]</scope>
    <source>
        <strain evidence="6 7">A03</strain>
    </source>
</reference>
<feature type="transmembrane region" description="Helical" evidence="4">
    <location>
        <begin position="334"/>
        <end position="357"/>
    </location>
</feature>
<feature type="transmembrane region" description="Helical" evidence="4">
    <location>
        <begin position="208"/>
        <end position="231"/>
    </location>
</feature>
<feature type="transmembrane region" description="Helical" evidence="4">
    <location>
        <begin position="251"/>
        <end position="272"/>
    </location>
</feature>
<keyword evidence="7" id="KW-1185">Reference proteome</keyword>
<dbReference type="InterPro" id="IPR052714">
    <property type="entry name" value="MFS_Exporter"/>
</dbReference>
<dbReference type="InterPro" id="IPR020846">
    <property type="entry name" value="MFS_dom"/>
</dbReference>
<organism evidence="6 7">
    <name type="scientific">Pseudomonas farsensis</name>
    <dbReference type="NCBI Taxonomy" id="2745492"/>
    <lineage>
        <taxon>Bacteria</taxon>
        <taxon>Pseudomonadati</taxon>
        <taxon>Pseudomonadota</taxon>
        <taxon>Gammaproteobacteria</taxon>
        <taxon>Pseudomonadales</taxon>
        <taxon>Pseudomonadaceae</taxon>
        <taxon>Pseudomonas</taxon>
    </lineage>
</organism>
<evidence type="ECO:0000256" key="1">
    <source>
        <dbReference type="ARBA" id="ARBA00022692"/>
    </source>
</evidence>
<feature type="transmembrane region" description="Helical" evidence="4">
    <location>
        <begin position="46"/>
        <end position="65"/>
    </location>
</feature>
<sequence>MTAPTPTPQRLFALFCLASFLLSLSYGCTFLLAKLMAAHGGGESDAGKVIASAMLSTFVAVVSCGHLSDRIGAPRTVAGAALLLAGACLGFAWAPAQANVLLPFGVLLGFGWGTFYTLGPIIVAMTIEPSQRMKYFALLSGSMMTGIGSGPLTGRTFEALGLPLETAFVSAACASVLGGLLFVAIAAPLRQAQAGVGPLSASRLSLRAVLRVLASPAVFPIIMVGLGGAIFAGLSSFQTSYAAARQLDYSLFFVGFTCAAISCRLLVAGLIVKRDPYLFACLLSGLMVLAVLMLSFTVYSGAAYVLAAAVLGVGYGLTYSVINGQAANQAPAGHMAQALVLFSLAYFIGVFGFPWLAGQVIEQAGVAGLLEVVLLLALINWAISLGRLGWRWRARRLTGALGIGSKQREINS</sequence>
<feature type="transmembrane region" description="Helical" evidence="4">
    <location>
        <begin position="100"/>
        <end position="123"/>
    </location>
</feature>
<comment type="caution">
    <text evidence="6">The sequence shown here is derived from an EMBL/GenBank/DDBJ whole genome shotgun (WGS) entry which is preliminary data.</text>
</comment>
<dbReference type="Proteomes" id="UP001380290">
    <property type="component" value="Unassembled WGS sequence"/>
</dbReference>
<evidence type="ECO:0000256" key="3">
    <source>
        <dbReference type="ARBA" id="ARBA00023136"/>
    </source>
</evidence>
<dbReference type="RefSeq" id="WP_339598090.1">
    <property type="nucleotide sequence ID" value="NZ_JBBHLC010000003.1"/>
</dbReference>
<dbReference type="Pfam" id="PF07690">
    <property type="entry name" value="MFS_1"/>
    <property type="match status" value="1"/>
</dbReference>
<name>A0ABU8QMV1_9PSED</name>
<dbReference type="InterPro" id="IPR011701">
    <property type="entry name" value="MFS"/>
</dbReference>
<protein>
    <submittedName>
        <fullName evidence="6">MFS transporter</fullName>
    </submittedName>
</protein>
<dbReference type="PANTHER" id="PTHR23531:SF1">
    <property type="entry name" value="QUINOLENE RESISTANCE PROTEIN NORA"/>
    <property type="match status" value="1"/>
</dbReference>
<dbReference type="PANTHER" id="PTHR23531">
    <property type="entry name" value="QUINOLENE RESISTANCE PROTEIN NORA"/>
    <property type="match status" value="1"/>
</dbReference>
<evidence type="ECO:0000313" key="6">
    <source>
        <dbReference type="EMBL" id="MEJ5861983.1"/>
    </source>
</evidence>
<dbReference type="EMBL" id="JBBHLC010000003">
    <property type="protein sequence ID" value="MEJ5861983.1"/>
    <property type="molecule type" value="Genomic_DNA"/>
</dbReference>
<feature type="transmembrane region" description="Helical" evidence="4">
    <location>
        <begin position="166"/>
        <end position="187"/>
    </location>
</feature>
<dbReference type="InterPro" id="IPR036259">
    <property type="entry name" value="MFS_trans_sf"/>
</dbReference>
<evidence type="ECO:0000256" key="4">
    <source>
        <dbReference type="SAM" id="Phobius"/>
    </source>
</evidence>
<gene>
    <name evidence="6" type="ORF">V7S98_01960</name>
</gene>
<feature type="transmembrane region" description="Helical" evidence="4">
    <location>
        <begin position="135"/>
        <end position="154"/>
    </location>
</feature>